<organism evidence="2 3">
    <name type="scientific">Neorhodopirellula lusitana</name>
    <dbReference type="NCBI Taxonomy" id="445327"/>
    <lineage>
        <taxon>Bacteria</taxon>
        <taxon>Pseudomonadati</taxon>
        <taxon>Planctomycetota</taxon>
        <taxon>Planctomycetia</taxon>
        <taxon>Pirellulales</taxon>
        <taxon>Pirellulaceae</taxon>
        <taxon>Neorhodopirellula</taxon>
    </lineage>
</organism>
<name>A0ABY1QMF8_9BACT</name>
<keyword evidence="3" id="KW-1185">Reference proteome</keyword>
<keyword evidence="1" id="KW-0472">Membrane</keyword>
<gene>
    <name evidence="2" type="ORF">SAMN06265222_11965</name>
</gene>
<sequence>MDTAKMKAYFKVCLTANLISIVLMFASAIFVGMMARSYHVVPPDNSELSSLASSYITAKRLALFVGLPAFIIAFFGMFRFQSWARNMHALLVLVWGLQILGFGIFNLRLTWGASAIFADLALMTAGAVLAMSYMTPISDLFARPDLDRKSPDGFMQTSHSLNADPT</sequence>
<feature type="transmembrane region" description="Helical" evidence="1">
    <location>
        <begin position="111"/>
        <end position="133"/>
    </location>
</feature>
<evidence type="ECO:0000256" key="1">
    <source>
        <dbReference type="SAM" id="Phobius"/>
    </source>
</evidence>
<reference evidence="2 3" key="1">
    <citation type="submission" date="2017-05" db="EMBL/GenBank/DDBJ databases">
        <authorList>
            <person name="Varghese N."/>
            <person name="Submissions S."/>
        </authorList>
    </citation>
    <scope>NUCLEOTIDE SEQUENCE [LARGE SCALE GENOMIC DNA]</scope>
    <source>
        <strain evidence="2 3">DSM 25457</strain>
    </source>
</reference>
<feature type="transmembrane region" description="Helical" evidence="1">
    <location>
        <begin position="12"/>
        <end position="35"/>
    </location>
</feature>
<dbReference type="EMBL" id="FXUG01000019">
    <property type="protein sequence ID" value="SMP75522.1"/>
    <property type="molecule type" value="Genomic_DNA"/>
</dbReference>
<accession>A0ABY1QMF8</accession>
<feature type="transmembrane region" description="Helical" evidence="1">
    <location>
        <begin position="55"/>
        <end position="75"/>
    </location>
</feature>
<proteinExistence type="predicted"/>
<evidence type="ECO:0000313" key="3">
    <source>
        <dbReference type="Proteomes" id="UP001158067"/>
    </source>
</evidence>
<evidence type="ECO:0000313" key="2">
    <source>
        <dbReference type="EMBL" id="SMP75522.1"/>
    </source>
</evidence>
<comment type="caution">
    <text evidence="2">The sequence shown here is derived from an EMBL/GenBank/DDBJ whole genome shotgun (WGS) entry which is preliminary data.</text>
</comment>
<keyword evidence="1" id="KW-0812">Transmembrane</keyword>
<dbReference type="Proteomes" id="UP001158067">
    <property type="component" value="Unassembled WGS sequence"/>
</dbReference>
<feature type="transmembrane region" description="Helical" evidence="1">
    <location>
        <begin position="87"/>
        <end position="105"/>
    </location>
</feature>
<protein>
    <submittedName>
        <fullName evidence="2">Uncharacterized protein</fullName>
    </submittedName>
</protein>
<keyword evidence="1" id="KW-1133">Transmembrane helix</keyword>